<evidence type="ECO:0000313" key="2">
    <source>
        <dbReference type="EMBL" id="EZA58501.1"/>
    </source>
</evidence>
<organism evidence="2 3">
    <name type="scientific">Ooceraea biroi</name>
    <name type="common">Clonal raider ant</name>
    <name type="synonym">Cerapachys biroi</name>
    <dbReference type="NCBI Taxonomy" id="2015173"/>
    <lineage>
        <taxon>Eukaryota</taxon>
        <taxon>Metazoa</taxon>
        <taxon>Ecdysozoa</taxon>
        <taxon>Arthropoda</taxon>
        <taxon>Hexapoda</taxon>
        <taxon>Insecta</taxon>
        <taxon>Pterygota</taxon>
        <taxon>Neoptera</taxon>
        <taxon>Endopterygota</taxon>
        <taxon>Hymenoptera</taxon>
        <taxon>Apocrita</taxon>
        <taxon>Aculeata</taxon>
        <taxon>Formicoidea</taxon>
        <taxon>Formicidae</taxon>
        <taxon>Dorylinae</taxon>
        <taxon>Ooceraea</taxon>
    </lineage>
</organism>
<evidence type="ECO:0008006" key="4">
    <source>
        <dbReference type="Google" id="ProtNLM"/>
    </source>
</evidence>
<keyword evidence="3" id="KW-1185">Reference proteome</keyword>
<reference evidence="2 3" key="1">
    <citation type="journal article" date="2014" name="Curr. Biol.">
        <title>The genome of the clonal raider ant Cerapachys biroi.</title>
        <authorList>
            <person name="Oxley P.R."/>
            <person name="Ji L."/>
            <person name="Fetter-Pruneda I."/>
            <person name="McKenzie S.K."/>
            <person name="Li C."/>
            <person name="Hu H."/>
            <person name="Zhang G."/>
            <person name="Kronauer D.J."/>
        </authorList>
    </citation>
    <scope>NUCLEOTIDE SEQUENCE [LARGE SCALE GENOMIC DNA]</scope>
</reference>
<dbReference type="Proteomes" id="UP000053097">
    <property type="component" value="Unassembled WGS sequence"/>
</dbReference>
<dbReference type="OMA" id="ITNICTH"/>
<protein>
    <recommendedName>
        <fullName evidence="4">DUF659 domain-containing protein</fullName>
    </recommendedName>
</protein>
<proteinExistence type="predicted"/>
<dbReference type="AlphaFoldDB" id="A0A026WS54"/>
<name>A0A026WS54_OOCBI</name>
<dbReference type="InterPro" id="IPR012337">
    <property type="entry name" value="RNaseH-like_sf"/>
</dbReference>
<evidence type="ECO:0000313" key="1">
    <source>
        <dbReference type="EMBL" id="EZA58500.1"/>
    </source>
</evidence>
<dbReference type="EMBL" id="KK107120">
    <property type="protein sequence ID" value="EZA58500.1"/>
    <property type="molecule type" value="Genomic_DNA"/>
</dbReference>
<evidence type="ECO:0000313" key="3">
    <source>
        <dbReference type="Proteomes" id="UP000053097"/>
    </source>
</evidence>
<accession>A0A026WS54</accession>
<dbReference type="SUPFAM" id="SSF53098">
    <property type="entry name" value="Ribonuclease H-like"/>
    <property type="match status" value="1"/>
</dbReference>
<dbReference type="STRING" id="2015173.A0A026WS54"/>
<gene>
    <name evidence="1" type="ORF">X777_01095</name>
    <name evidence="2" type="ORF">X777_01096</name>
</gene>
<sequence>MHDSPQIKKRKAQNTITDFVIKTTSSQQTQIDQSIAEFFYAANLSFNAAQLKSFAKMIQSLRPDYKPPSSKMIDGQLFDITYEKNEIDLKEKLQSKSLILTVGGWSNVRNDLILAISLHTGTESFLFNTYDSGSEKKTAKRCSEVVEIAIKECEEKYDAKSFAVVTDNENKMSKMWQMEIALEQDNFDDSISNILNDMAIYSESVYLEKQLSIVTSALNILQRESTSISEAVDVWSNLLKEEVWKSYKSFFQKRFNQAITPVHLLAHMMDLKYNREHLSTEQEDIAEEWISNNCPEYLPGVMVFKIKDEDVFRRQCCKKM</sequence>
<dbReference type="EMBL" id="KK107120">
    <property type="protein sequence ID" value="EZA58501.1"/>
    <property type="molecule type" value="Genomic_DNA"/>
</dbReference>